<evidence type="ECO:0000259" key="5">
    <source>
        <dbReference type="Pfam" id="PF00561"/>
    </source>
</evidence>
<evidence type="ECO:0000256" key="3">
    <source>
        <dbReference type="PIRSR" id="PIRSR000443-1"/>
    </source>
</evidence>
<organism evidence="6 7">
    <name type="scientific">Corynespora cassiicola Philippines</name>
    <dbReference type="NCBI Taxonomy" id="1448308"/>
    <lineage>
        <taxon>Eukaryota</taxon>
        <taxon>Fungi</taxon>
        <taxon>Dikarya</taxon>
        <taxon>Ascomycota</taxon>
        <taxon>Pezizomycotina</taxon>
        <taxon>Dothideomycetes</taxon>
        <taxon>Pleosporomycetidae</taxon>
        <taxon>Pleosporales</taxon>
        <taxon>Corynesporascaceae</taxon>
        <taxon>Corynespora</taxon>
    </lineage>
</organism>
<dbReference type="InterPro" id="IPR008220">
    <property type="entry name" value="HAT_MetX-like"/>
</dbReference>
<reference evidence="6 7" key="1">
    <citation type="journal article" date="2018" name="Front. Microbiol.">
        <title>Genome-Wide Analysis of Corynespora cassiicola Leaf Fall Disease Putative Effectors.</title>
        <authorList>
            <person name="Lopez D."/>
            <person name="Ribeiro S."/>
            <person name="Label P."/>
            <person name="Fumanal B."/>
            <person name="Venisse J.S."/>
            <person name="Kohler A."/>
            <person name="de Oliveira R.R."/>
            <person name="Labutti K."/>
            <person name="Lipzen A."/>
            <person name="Lail K."/>
            <person name="Bauer D."/>
            <person name="Ohm R.A."/>
            <person name="Barry K.W."/>
            <person name="Spatafora J."/>
            <person name="Grigoriev I.V."/>
            <person name="Martin F.M."/>
            <person name="Pujade-Renaud V."/>
        </authorList>
    </citation>
    <scope>NUCLEOTIDE SEQUENCE [LARGE SCALE GENOMIC DNA]</scope>
    <source>
        <strain evidence="6 7">Philippines</strain>
    </source>
</reference>
<feature type="compositionally biased region" description="Polar residues" evidence="4">
    <location>
        <begin position="298"/>
        <end position="310"/>
    </location>
</feature>
<dbReference type="EMBL" id="KZ678150">
    <property type="protein sequence ID" value="PSN60232.1"/>
    <property type="molecule type" value="Genomic_DNA"/>
</dbReference>
<dbReference type="Proteomes" id="UP000240883">
    <property type="component" value="Unassembled WGS sequence"/>
</dbReference>
<comment type="similarity">
    <text evidence="1">Belongs to the AB hydrolase superfamily. MetX family.</text>
</comment>
<evidence type="ECO:0000256" key="1">
    <source>
        <dbReference type="ARBA" id="ARBA00006886"/>
    </source>
</evidence>
<dbReference type="GO" id="GO:0009092">
    <property type="term" value="P:homoserine metabolic process"/>
    <property type="evidence" value="ECO:0007669"/>
    <property type="project" value="TreeGrafter"/>
</dbReference>
<sequence>MNTKHNWLTEKNQKPKRKKTSLLGEIMSVRTLLDISLQSEPDRDNLYSKFVQNQRIASIPSFTLESGETICSVPVAYSTWGTLSENRDNVLVLCHALTGSSDAVDWWRPLVGPGKALDYSRYFIFCANVLGSPYGSASPVSTNPDTGKQYGPDFPETTARDDVAIHKLILDALGVSSIAAVIGGSMGGMAALEWTLCTPPGYVKNVVPITTSAYHGAWGISWGETQRQAIYSDASFKSGWYTPTPSGQPSQGLGTARMIAMLTYRSHGSFEERFSRRPAAPPPRPSAVASASLPSPPTSHRGSISSTTSDPESKIPDSRIDFAAQSYLHYQADKFLKRFDANCYIHLTRKMDTHDVTRDRLPPRSAQAYPPSEDDLRQVLSKAPSNALVVSVATDVLFRPEQQQELARCLPEARFVSLDSPDGHDGFLLEFERLNQLIRDYLEERCPWVGRGSIVDDATASAEAVVNSVFGEAEDVVF</sequence>
<dbReference type="AlphaFoldDB" id="A0A2T2N456"/>
<evidence type="ECO:0000256" key="4">
    <source>
        <dbReference type="SAM" id="MobiDB-lite"/>
    </source>
</evidence>
<dbReference type="Pfam" id="PF00561">
    <property type="entry name" value="Abhydrolase_1"/>
    <property type="match status" value="1"/>
</dbReference>
<gene>
    <name evidence="6" type="ORF">BS50DRAFT_212330</name>
</gene>
<feature type="domain" description="AB hydrolase-1" evidence="5">
    <location>
        <begin position="89"/>
        <end position="430"/>
    </location>
</feature>
<protein>
    <submittedName>
        <fullName evidence="6">Homoserine O-acetyltransferase</fullName>
    </submittedName>
</protein>
<proteinExistence type="inferred from homology"/>
<dbReference type="HAMAP" id="MF_00296">
    <property type="entry name" value="MetX_acyltransf"/>
    <property type="match status" value="1"/>
</dbReference>
<feature type="active site" description="Nucleophile" evidence="3">
    <location>
        <position position="185"/>
    </location>
</feature>
<dbReference type="GO" id="GO:0004414">
    <property type="term" value="F:homoserine O-acetyltransferase activity"/>
    <property type="evidence" value="ECO:0007669"/>
    <property type="project" value="TreeGrafter"/>
</dbReference>
<feature type="active site" evidence="3">
    <location>
        <position position="395"/>
    </location>
</feature>
<dbReference type="Gene3D" id="3.40.50.1820">
    <property type="entry name" value="alpha/beta hydrolase"/>
    <property type="match status" value="1"/>
</dbReference>
<dbReference type="NCBIfam" id="NF001209">
    <property type="entry name" value="PRK00175.1"/>
    <property type="match status" value="1"/>
</dbReference>
<keyword evidence="2 6" id="KW-0808">Transferase</keyword>
<evidence type="ECO:0000313" key="7">
    <source>
        <dbReference type="Proteomes" id="UP000240883"/>
    </source>
</evidence>
<dbReference type="OrthoDB" id="191364at2759"/>
<dbReference type="PIRSF" id="PIRSF000443">
    <property type="entry name" value="Homoser_Ac_trans"/>
    <property type="match status" value="1"/>
</dbReference>
<feature type="active site" evidence="3">
    <location>
        <position position="424"/>
    </location>
</feature>
<dbReference type="GO" id="GO:0009086">
    <property type="term" value="P:methionine biosynthetic process"/>
    <property type="evidence" value="ECO:0007669"/>
    <property type="project" value="TreeGrafter"/>
</dbReference>
<name>A0A2T2N456_CORCC</name>
<feature type="region of interest" description="Disordered" evidence="4">
    <location>
        <begin position="272"/>
        <end position="317"/>
    </location>
</feature>
<dbReference type="PANTHER" id="PTHR32268">
    <property type="entry name" value="HOMOSERINE O-ACETYLTRANSFERASE"/>
    <property type="match status" value="1"/>
</dbReference>
<dbReference type="InterPro" id="IPR029058">
    <property type="entry name" value="AB_hydrolase_fold"/>
</dbReference>
<evidence type="ECO:0000313" key="6">
    <source>
        <dbReference type="EMBL" id="PSN60232.1"/>
    </source>
</evidence>
<dbReference type="STRING" id="1448308.A0A2T2N456"/>
<dbReference type="PANTHER" id="PTHR32268:SF11">
    <property type="entry name" value="HOMOSERINE O-ACETYLTRANSFERASE"/>
    <property type="match status" value="1"/>
</dbReference>
<dbReference type="SUPFAM" id="SSF53474">
    <property type="entry name" value="alpha/beta-Hydrolases"/>
    <property type="match status" value="1"/>
</dbReference>
<dbReference type="NCBIfam" id="TIGR01392">
    <property type="entry name" value="homoserO_Ac_trn"/>
    <property type="match status" value="1"/>
</dbReference>
<dbReference type="InterPro" id="IPR000073">
    <property type="entry name" value="AB_hydrolase_1"/>
</dbReference>
<accession>A0A2T2N456</accession>
<evidence type="ECO:0000256" key="2">
    <source>
        <dbReference type="ARBA" id="ARBA00022679"/>
    </source>
</evidence>
<keyword evidence="7" id="KW-1185">Reference proteome</keyword>